<gene>
    <name evidence="2" type="ORF">SAMN05661109_02083</name>
</gene>
<dbReference type="RefSeq" id="WP_092259906.1">
    <property type="nucleotide sequence ID" value="NZ_CP047199.1"/>
</dbReference>
<name>A0A1H9V5M5_9CORY</name>
<dbReference type="Proteomes" id="UP000198929">
    <property type="component" value="Unassembled WGS sequence"/>
</dbReference>
<evidence type="ECO:0000256" key="1">
    <source>
        <dbReference type="SAM" id="MobiDB-lite"/>
    </source>
</evidence>
<dbReference type="AlphaFoldDB" id="A0A1H9V5M5"/>
<protein>
    <submittedName>
        <fullName evidence="2">Uncharacterized protein</fullName>
    </submittedName>
</protein>
<evidence type="ECO:0000313" key="3">
    <source>
        <dbReference type="Proteomes" id="UP000198929"/>
    </source>
</evidence>
<keyword evidence="3" id="KW-1185">Reference proteome</keyword>
<feature type="region of interest" description="Disordered" evidence="1">
    <location>
        <begin position="49"/>
        <end position="72"/>
    </location>
</feature>
<dbReference type="NCBIfam" id="NF033938">
    <property type="entry name" value="porH_2"/>
    <property type="match status" value="1"/>
</dbReference>
<accession>A0A1H9V5M5</accession>
<organism evidence="2 3">
    <name type="scientific">Corynebacterium cystitidis DSM 20524</name>
    <dbReference type="NCBI Taxonomy" id="1121357"/>
    <lineage>
        <taxon>Bacteria</taxon>
        <taxon>Bacillati</taxon>
        <taxon>Actinomycetota</taxon>
        <taxon>Actinomycetes</taxon>
        <taxon>Mycobacteriales</taxon>
        <taxon>Corynebacteriaceae</taxon>
        <taxon>Corynebacterium</taxon>
    </lineage>
</organism>
<proteinExistence type="predicted"/>
<sequence>MDLSAIQEILDNLATFGGAIGDFLQKPAQILGQLFGWFDGKGADIDDHANTTSSLLGSSEAAGSSKEDAPAK</sequence>
<feature type="compositionally biased region" description="Low complexity" evidence="1">
    <location>
        <begin position="51"/>
        <end position="64"/>
    </location>
</feature>
<dbReference type="EMBL" id="FOGQ01000010">
    <property type="protein sequence ID" value="SES17025.1"/>
    <property type="molecule type" value="Genomic_DNA"/>
</dbReference>
<evidence type="ECO:0000313" key="2">
    <source>
        <dbReference type="EMBL" id="SES17025.1"/>
    </source>
</evidence>
<reference evidence="3" key="1">
    <citation type="submission" date="2016-10" db="EMBL/GenBank/DDBJ databases">
        <authorList>
            <person name="Varghese N."/>
            <person name="Submissions S."/>
        </authorList>
    </citation>
    <scope>NUCLEOTIDE SEQUENCE [LARGE SCALE GENOMIC DNA]</scope>
    <source>
        <strain evidence="3">DSM 20524</strain>
    </source>
</reference>